<dbReference type="Proteomes" id="UP000009096">
    <property type="component" value="Chromosome 1"/>
</dbReference>
<name>W7MSP4_GIBM7</name>
<dbReference type="EMBL" id="DS022254">
    <property type="protein sequence ID" value="EWG50784.1"/>
    <property type="molecule type" value="Genomic_DNA"/>
</dbReference>
<protein>
    <submittedName>
        <fullName evidence="1">Uncharacterized protein</fullName>
    </submittedName>
</protein>
<dbReference type="EMBL" id="CM000578">
    <property type="protein sequence ID" value="EWG50784.1"/>
    <property type="molecule type" value="Genomic_DNA"/>
</dbReference>
<dbReference type="RefSeq" id="XP_018756975.1">
    <property type="nucleotide sequence ID" value="XM_018905930.1"/>
</dbReference>
<dbReference type="KEGG" id="fvr:FVEG_16689"/>
<evidence type="ECO:0000313" key="2">
    <source>
        <dbReference type="Proteomes" id="UP000009096"/>
    </source>
</evidence>
<dbReference type="VEuPathDB" id="FungiDB:FVEG_16689"/>
<dbReference type="AlphaFoldDB" id="W7MSP4"/>
<keyword evidence="2" id="KW-1185">Reference proteome</keyword>
<proteinExistence type="predicted"/>
<organism evidence="1 2">
    <name type="scientific">Gibberella moniliformis (strain M3125 / FGSC 7600)</name>
    <name type="common">Maize ear and stalk rot fungus</name>
    <name type="synonym">Fusarium verticillioides</name>
    <dbReference type="NCBI Taxonomy" id="334819"/>
    <lineage>
        <taxon>Eukaryota</taxon>
        <taxon>Fungi</taxon>
        <taxon>Dikarya</taxon>
        <taxon>Ascomycota</taxon>
        <taxon>Pezizomycotina</taxon>
        <taxon>Sordariomycetes</taxon>
        <taxon>Hypocreomycetidae</taxon>
        <taxon>Hypocreales</taxon>
        <taxon>Nectriaceae</taxon>
        <taxon>Fusarium</taxon>
        <taxon>Fusarium fujikuroi species complex</taxon>
    </lineage>
</organism>
<evidence type="ECO:0000313" key="1">
    <source>
        <dbReference type="EMBL" id="EWG50784.1"/>
    </source>
</evidence>
<gene>
    <name evidence="1" type="ORF">FVEG_16689</name>
</gene>
<dbReference type="GeneID" id="30073565"/>
<reference evidence="1 2" key="1">
    <citation type="journal article" date="2010" name="Nature">
        <title>Comparative genomics reveals mobile pathogenicity chromosomes in Fusarium.</title>
        <authorList>
            <person name="Ma L.J."/>
            <person name="van der Does H.C."/>
            <person name="Borkovich K.A."/>
            <person name="Coleman J.J."/>
            <person name="Daboussi M.J."/>
            <person name="Di Pietro A."/>
            <person name="Dufresne M."/>
            <person name="Freitag M."/>
            <person name="Grabherr M."/>
            <person name="Henrissat B."/>
            <person name="Houterman P.M."/>
            <person name="Kang S."/>
            <person name="Shim W.B."/>
            <person name="Woloshuk C."/>
            <person name="Xie X."/>
            <person name="Xu J.R."/>
            <person name="Antoniw J."/>
            <person name="Baker S.E."/>
            <person name="Bluhm B.H."/>
            <person name="Breakspear A."/>
            <person name="Brown D.W."/>
            <person name="Butchko R.A."/>
            <person name="Chapman S."/>
            <person name="Coulson R."/>
            <person name="Coutinho P.M."/>
            <person name="Danchin E.G."/>
            <person name="Diener A."/>
            <person name="Gale L.R."/>
            <person name="Gardiner D.M."/>
            <person name="Goff S."/>
            <person name="Hammond-Kosack K.E."/>
            <person name="Hilburn K."/>
            <person name="Hua-Van A."/>
            <person name="Jonkers W."/>
            <person name="Kazan K."/>
            <person name="Kodira C.D."/>
            <person name="Koehrsen M."/>
            <person name="Kumar L."/>
            <person name="Lee Y.H."/>
            <person name="Li L."/>
            <person name="Manners J.M."/>
            <person name="Miranda-Saavedra D."/>
            <person name="Mukherjee M."/>
            <person name="Park G."/>
            <person name="Park J."/>
            <person name="Park S.Y."/>
            <person name="Proctor R.H."/>
            <person name="Regev A."/>
            <person name="Ruiz-Roldan M.C."/>
            <person name="Sain D."/>
            <person name="Sakthikumar S."/>
            <person name="Sykes S."/>
            <person name="Schwartz D.C."/>
            <person name="Turgeon B.G."/>
            <person name="Wapinski I."/>
            <person name="Yoder O."/>
            <person name="Young S."/>
            <person name="Zeng Q."/>
            <person name="Zhou S."/>
            <person name="Galagan J."/>
            <person name="Cuomo C.A."/>
            <person name="Kistler H.C."/>
            <person name="Rep M."/>
        </authorList>
    </citation>
    <scope>NUCLEOTIDE SEQUENCE [LARGE SCALE GENOMIC DNA]</scope>
    <source>
        <strain evidence="2">M3125 / FGSC 7600</strain>
    </source>
</reference>
<sequence>MQYKKKAWEVVGDEMFKLDKGQKLIMSSRNQMITLGDNAQDRIKRWQVQQRVKTPRDMDHRPRRFHNCYGVAEVPDNDLTTYNEVEIDWVAMKRDNPRRHSNWVEHSFAYDMSKFTSKVRNSFYADKKTIYIYSYPRSDPP</sequence>
<accession>W7MSP4</accession>